<evidence type="ECO:0000259" key="3">
    <source>
        <dbReference type="PROSITE" id="PS00622"/>
    </source>
</evidence>
<proteinExistence type="predicted"/>
<dbReference type="Gene3D" id="1.10.10.10">
    <property type="entry name" value="Winged helix-like DNA-binding domain superfamily/Winged helix DNA-binding domain"/>
    <property type="match status" value="1"/>
</dbReference>
<feature type="transmembrane region" description="Helical" evidence="1">
    <location>
        <begin position="381"/>
        <end position="401"/>
    </location>
</feature>
<feature type="domain" description="HTH luxR-type" evidence="3">
    <location>
        <begin position="537"/>
        <end position="564"/>
    </location>
</feature>
<protein>
    <recommendedName>
        <fullName evidence="3">HTH luxR-type domain-containing protein</fullName>
    </recommendedName>
</protein>
<reference evidence="4" key="1">
    <citation type="submission" date="2020-10" db="EMBL/GenBank/DDBJ databases">
        <authorList>
            <person name="Gilroy R."/>
        </authorList>
    </citation>
    <scope>NUCLEOTIDE SEQUENCE</scope>
    <source>
        <strain evidence="4">2889</strain>
    </source>
</reference>
<accession>A0A9D9H2B1</accession>
<dbReference type="AlphaFoldDB" id="A0A9D9H2B1"/>
<keyword evidence="2" id="KW-0732">Signal</keyword>
<keyword evidence="1" id="KW-0472">Membrane</keyword>
<evidence type="ECO:0000256" key="1">
    <source>
        <dbReference type="SAM" id="Phobius"/>
    </source>
</evidence>
<keyword evidence="1" id="KW-0812">Transmembrane</keyword>
<dbReference type="SUPFAM" id="SSF46894">
    <property type="entry name" value="C-terminal effector domain of the bipartite response regulators"/>
    <property type="match status" value="1"/>
</dbReference>
<gene>
    <name evidence="4" type="ORF">IAB08_05715</name>
</gene>
<dbReference type="InterPro" id="IPR016032">
    <property type="entry name" value="Sig_transdc_resp-reg_C-effctor"/>
</dbReference>
<organism evidence="4 5">
    <name type="scientific">Candidatus Pullibacteroides excrementavium</name>
    <dbReference type="NCBI Taxonomy" id="2840905"/>
    <lineage>
        <taxon>Bacteria</taxon>
        <taxon>Pseudomonadati</taxon>
        <taxon>Bacteroidota</taxon>
        <taxon>Bacteroidia</taxon>
        <taxon>Bacteroidales</taxon>
        <taxon>Candidatus Pullibacteroides</taxon>
    </lineage>
</organism>
<evidence type="ECO:0000313" key="5">
    <source>
        <dbReference type="Proteomes" id="UP000823612"/>
    </source>
</evidence>
<dbReference type="InterPro" id="IPR011990">
    <property type="entry name" value="TPR-like_helical_dom_sf"/>
</dbReference>
<dbReference type="Proteomes" id="UP000823612">
    <property type="component" value="Unassembled WGS sequence"/>
</dbReference>
<dbReference type="Gene3D" id="1.25.40.10">
    <property type="entry name" value="Tetratricopeptide repeat domain"/>
    <property type="match status" value="2"/>
</dbReference>
<feature type="chain" id="PRO_5038833403" description="HTH luxR-type domain-containing protein" evidence="2">
    <location>
        <begin position="22"/>
        <end position="581"/>
    </location>
</feature>
<name>A0A9D9H2B1_9BACT</name>
<dbReference type="SUPFAM" id="SSF48452">
    <property type="entry name" value="TPR-like"/>
    <property type="match status" value="2"/>
</dbReference>
<dbReference type="PROSITE" id="PS00622">
    <property type="entry name" value="HTH_LUXR_1"/>
    <property type="match status" value="1"/>
</dbReference>
<reference evidence="4" key="2">
    <citation type="journal article" date="2021" name="PeerJ">
        <title>Extensive microbial diversity within the chicken gut microbiome revealed by metagenomics and culture.</title>
        <authorList>
            <person name="Gilroy R."/>
            <person name="Ravi A."/>
            <person name="Getino M."/>
            <person name="Pursley I."/>
            <person name="Horton D.L."/>
            <person name="Alikhan N.F."/>
            <person name="Baker D."/>
            <person name="Gharbi K."/>
            <person name="Hall N."/>
            <person name="Watson M."/>
            <person name="Adriaenssens E.M."/>
            <person name="Foster-Nyarko E."/>
            <person name="Jarju S."/>
            <person name="Secka A."/>
            <person name="Antonio M."/>
            <person name="Oren A."/>
            <person name="Chaudhuri R.R."/>
            <person name="La Ragione R."/>
            <person name="Hildebrand F."/>
            <person name="Pallen M.J."/>
        </authorList>
    </citation>
    <scope>NUCLEOTIDE SEQUENCE</scope>
    <source>
        <strain evidence="4">2889</strain>
    </source>
</reference>
<feature type="signal peptide" evidence="2">
    <location>
        <begin position="1"/>
        <end position="21"/>
    </location>
</feature>
<dbReference type="GO" id="GO:0003677">
    <property type="term" value="F:DNA binding"/>
    <property type="evidence" value="ECO:0007669"/>
    <property type="project" value="InterPro"/>
</dbReference>
<evidence type="ECO:0000313" key="4">
    <source>
        <dbReference type="EMBL" id="MBO8432772.1"/>
    </source>
</evidence>
<dbReference type="EMBL" id="JADIMZ010000087">
    <property type="protein sequence ID" value="MBO8432772.1"/>
    <property type="molecule type" value="Genomic_DNA"/>
</dbReference>
<comment type="caution">
    <text evidence="4">The sequence shown here is derived from an EMBL/GenBank/DDBJ whole genome shotgun (WGS) entry which is preliminary data.</text>
</comment>
<evidence type="ECO:0000256" key="2">
    <source>
        <dbReference type="SAM" id="SignalP"/>
    </source>
</evidence>
<dbReference type="GO" id="GO:0006355">
    <property type="term" value="P:regulation of DNA-templated transcription"/>
    <property type="evidence" value="ECO:0007669"/>
    <property type="project" value="InterPro"/>
</dbReference>
<sequence length="581" mass="67037">MSKKTGGLWLILLLMSFPVRAADYFKWPPVSSAFDSVASQVEYGFIHHAGREQRKTWIKMLDSLSACRKGEAGRVMQWRSLYWKARTLLIGGDRMASDSVLSEALALVDSLHWPYDYMRMLHLEASLRKESLPDTYIALKGIEDFYRQARDSFMLAHACIDIGTVLTEIGDYGKAFGYMQEAGDIYRDLGETVYETKNRLNVANLLYLNGNYETSASMLKQLLEDSVCKEDAGFLIRVLLLLSEEGGDPDSMYAARAYGLARRYQASAFEKYAAVYLGDWYKEAGASDSALRMYRHAGEIDVRIPDALELLRLRHLAEVYGALGRDKEALRCWTRYAALKDTVDEEDNLLKIHQAEWRSVIARYEMDLLYSRERAAYKMKLSWMIWGGLILFLLALCYVFWKNRQEEKAKKKLKEIENAELGHRLENEALQKKYLEVELASRERELTSNQLILAEHKNELQSVENLLRKEAAQGGVNEGAFAALDGLLKQYLGKKDEWALFRVQFEKVHPAFFQKLKQHCPDLTEGELRLCAYLSLGMESKQIARMLSLQPDSIKKSRYRLRQKLRLETKDSIEDFLRRFL</sequence>
<dbReference type="InterPro" id="IPR000792">
    <property type="entry name" value="Tscrpt_reg_LuxR_C"/>
</dbReference>
<keyword evidence="1" id="KW-1133">Transmembrane helix</keyword>
<dbReference type="InterPro" id="IPR036388">
    <property type="entry name" value="WH-like_DNA-bd_sf"/>
</dbReference>